<dbReference type="Proteomes" id="UP001597063">
    <property type="component" value="Unassembled WGS sequence"/>
</dbReference>
<evidence type="ECO:0000256" key="2">
    <source>
        <dbReference type="PROSITE-ProRule" id="PRU00335"/>
    </source>
</evidence>
<dbReference type="Pfam" id="PF00440">
    <property type="entry name" value="TetR_N"/>
    <property type="match status" value="1"/>
</dbReference>
<dbReference type="InterPro" id="IPR001647">
    <property type="entry name" value="HTH_TetR"/>
</dbReference>
<dbReference type="SUPFAM" id="SSF46689">
    <property type="entry name" value="Homeodomain-like"/>
    <property type="match status" value="1"/>
</dbReference>
<protein>
    <submittedName>
        <fullName evidence="4">TetR/AcrR family transcriptional regulator</fullName>
    </submittedName>
</protein>
<keyword evidence="5" id="KW-1185">Reference proteome</keyword>
<dbReference type="Gene3D" id="1.10.357.10">
    <property type="entry name" value="Tetracycline Repressor, domain 2"/>
    <property type="match status" value="1"/>
</dbReference>
<dbReference type="RefSeq" id="WP_131757972.1">
    <property type="nucleotide sequence ID" value="NZ_CAACUY010000041.1"/>
</dbReference>
<dbReference type="InterPro" id="IPR036271">
    <property type="entry name" value="Tet_transcr_reg_TetR-rel_C_sf"/>
</dbReference>
<organism evidence="4 5">
    <name type="scientific">Actinomadura fibrosa</name>
    <dbReference type="NCBI Taxonomy" id="111802"/>
    <lineage>
        <taxon>Bacteria</taxon>
        <taxon>Bacillati</taxon>
        <taxon>Actinomycetota</taxon>
        <taxon>Actinomycetes</taxon>
        <taxon>Streptosporangiales</taxon>
        <taxon>Thermomonosporaceae</taxon>
        <taxon>Actinomadura</taxon>
    </lineage>
</organism>
<proteinExistence type="predicted"/>
<evidence type="ECO:0000313" key="5">
    <source>
        <dbReference type="Proteomes" id="UP001597063"/>
    </source>
</evidence>
<gene>
    <name evidence="4" type="ORF">ACFQZM_05160</name>
</gene>
<reference evidence="5" key="1">
    <citation type="journal article" date="2019" name="Int. J. Syst. Evol. Microbiol.">
        <title>The Global Catalogue of Microorganisms (GCM) 10K type strain sequencing project: providing services to taxonomists for standard genome sequencing and annotation.</title>
        <authorList>
            <consortium name="The Broad Institute Genomics Platform"/>
            <consortium name="The Broad Institute Genome Sequencing Center for Infectious Disease"/>
            <person name="Wu L."/>
            <person name="Ma J."/>
        </authorList>
    </citation>
    <scope>NUCLEOTIDE SEQUENCE [LARGE SCALE GENOMIC DNA]</scope>
    <source>
        <strain evidence="5">JCM 9371</strain>
    </source>
</reference>
<feature type="DNA-binding region" description="H-T-H motif" evidence="2">
    <location>
        <begin position="29"/>
        <end position="48"/>
    </location>
</feature>
<dbReference type="EMBL" id="JBHTGP010000003">
    <property type="protein sequence ID" value="MFD0683877.1"/>
    <property type="molecule type" value="Genomic_DNA"/>
</dbReference>
<dbReference type="SUPFAM" id="SSF48498">
    <property type="entry name" value="Tetracyclin repressor-like, C-terminal domain"/>
    <property type="match status" value="1"/>
</dbReference>
<name>A0ABW2XCX6_9ACTN</name>
<comment type="caution">
    <text evidence="4">The sequence shown here is derived from an EMBL/GenBank/DDBJ whole genome shotgun (WGS) entry which is preliminary data.</text>
</comment>
<dbReference type="Pfam" id="PF17926">
    <property type="entry name" value="TetR_C_21"/>
    <property type="match status" value="1"/>
</dbReference>
<evidence type="ECO:0000259" key="3">
    <source>
        <dbReference type="PROSITE" id="PS50977"/>
    </source>
</evidence>
<dbReference type="PROSITE" id="PS50977">
    <property type="entry name" value="HTH_TETR_2"/>
    <property type="match status" value="1"/>
</dbReference>
<keyword evidence="1 2" id="KW-0238">DNA-binding</keyword>
<sequence>MAWDIEGTQRRLKEAATLEFAEHGPDGTTMARIAERAGINKERLYKYFGDKQNLFDTVLKDELEKLAADVAVPEAGLADIGEFAGRSFDYHADHPHLLRLLQWEGLAYAGGGAGRSIAEEAGRTAHYRDKVAAFAAAQRAGVLDDSLDPAHLTFSIIALAAWWFSVPQLAWMLTGTDAADPDERARRRAGVVRAAERLALPR</sequence>
<feature type="domain" description="HTH tetR-type" evidence="3">
    <location>
        <begin position="6"/>
        <end position="66"/>
    </location>
</feature>
<dbReference type="InterPro" id="IPR009057">
    <property type="entry name" value="Homeodomain-like_sf"/>
</dbReference>
<dbReference type="InterPro" id="IPR041467">
    <property type="entry name" value="Sco4008_C"/>
</dbReference>
<evidence type="ECO:0000313" key="4">
    <source>
        <dbReference type="EMBL" id="MFD0683877.1"/>
    </source>
</evidence>
<dbReference type="PANTHER" id="PTHR30328">
    <property type="entry name" value="TRANSCRIPTIONAL REPRESSOR"/>
    <property type="match status" value="1"/>
</dbReference>
<dbReference type="InterPro" id="IPR050109">
    <property type="entry name" value="HTH-type_TetR-like_transc_reg"/>
</dbReference>
<dbReference type="PRINTS" id="PR00455">
    <property type="entry name" value="HTHTETR"/>
</dbReference>
<accession>A0ABW2XCX6</accession>
<evidence type="ECO:0000256" key="1">
    <source>
        <dbReference type="ARBA" id="ARBA00023125"/>
    </source>
</evidence>
<dbReference type="PANTHER" id="PTHR30328:SF54">
    <property type="entry name" value="HTH-TYPE TRANSCRIPTIONAL REPRESSOR SCO4008"/>
    <property type="match status" value="1"/>
</dbReference>